<dbReference type="InterPro" id="IPR052245">
    <property type="entry name" value="Plant_Stress_Dev_TF"/>
</dbReference>
<evidence type="ECO:0000256" key="6">
    <source>
        <dbReference type="SAM" id="MobiDB-lite"/>
    </source>
</evidence>
<dbReference type="GO" id="GO:0009739">
    <property type="term" value="P:response to gibberellin"/>
    <property type="evidence" value="ECO:0007669"/>
    <property type="project" value="TreeGrafter"/>
</dbReference>
<dbReference type="InterPro" id="IPR006447">
    <property type="entry name" value="Myb_dom_plants"/>
</dbReference>
<evidence type="ECO:0000259" key="8">
    <source>
        <dbReference type="PROSITE" id="PS51294"/>
    </source>
</evidence>
<dbReference type="InterPro" id="IPR017930">
    <property type="entry name" value="Myb_dom"/>
</dbReference>
<dbReference type="GO" id="GO:0009723">
    <property type="term" value="P:response to ethylene"/>
    <property type="evidence" value="ECO:0007669"/>
    <property type="project" value="TreeGrafter"/>
</dbReference>
<comment type="subcellular location">
    <subcellularLocation>
        <location evidence="1">Nucleus</location>
    </subcellularLocation>
</comment>
<dbReference type="GO" id="GO:0006355">
    <property type="term" value="P:regulation of DNA-templated transcription"/>
    <property type="evidence" value="ECO:0007669"/>
    <property type="project" value="UniProtKB-ARBA"/>
</dbReference>
<dbReference type="PANTHER" id="PTHR44191">
    <property type="entry name" value="TRANSCRIPTION FACTOR KUA1"/>
    <property type="match status" value="1"/>
</dbReference>
<dbReference type="PROSITE" id="PS50090">
    <property type="entry name" value="MYB_LIKE"/>
    <property type="match status" value="1"/>
</dbReference>
<dbReference type="AlphaFoldDB" id="A0AAD8LAL7"/>
<sequence>MTRRCSHCSNNGHNSRTCPTRTTGGVKLFGVRLTDGSIMKKSASMGNLSALYHPSSPVAVSPNPPSSPATSDTIEGYLSDDPAHAKRRIDRKKGTPWTEEEHRLFLLGLQKLGKGDWRGIARTYVLSRTPTQVASHAQKYFIRQCSATRRKRRSSLFDMAPDMAAEPPEDQFMLPPAAGTDQPDNCSLKLSLKPDSDQSTEASTSEILKESIKEPSKTVNELPPIIPAFYPAYIPIPFPVWPTTMVQFDEPTNNNNTGPDASHHRVLKPIPVLSKEPMNLDELVGMSKQLSLKDPEHHHNIEPSPLSLKLLAEPSRQSAFHASTSAIGSSLVNKGINSNGSGAI</sequence>
<evidence type="ECO:0000256" key="2">
    <source>
        <dbReference type="ARBA" id="ARBA00023015"/>
    </source>
</evidence>
<feature type="region of interest" description="Disordered" evidence="6">
    <location>
        <begin position="172"/>
        <end position="209"/>
    </location>
</feature>
<feature type="compositionally biased region" description="Polar residues" evidence="6">
    <location>
        <begin position="7"/>
        <end position="22"/>
    </location>
</feature>
<evidence type="ECO:0000313" key="10">
    <source>
        <dbReference type="Proteomes" id="UP001229421"/>
    </source>
</evidence>
<evidence type="ECO:0000256" key="4">
    <source>
        <dbReference type="ARBA" id="ARBA00023163"/>
    </source>
</evidence>
<keyword evidence="4" id="KW-0804">Transcription</keyword>
<evidence type="ECO:0000259" key="7">
    <source>
        <dbReference type="PROSITE" id="PS50090"/>
    </source>
</evidence>
<dbReference type="SUPFAM" id="SSF46689">
    <property type="entry name" value="Homeodomain-like"/>
    <property type="match status" value="1"/>
</dbReference>
<evidence type="ECO:0000313" key="9">
    <source>
        <dbReference type="EMBL" id="KAK1434170.1"/>
    </source>
</evidence>
<keyword evidence="5" id="KW-0539">Nucleus</keyword>
<dbReference type="PROSITE" id="PS51294">
    <property type="entry name" value="HTH_MYB"/>
    <property type="match status" value="1"/>
</dbReference>
<evidence type="ECO:0000256" key="5">
    <source>
        <dbReference type="ARBA" id="ARBA00023242"/>
    </source>
</evidence>
<feature type="domain" description="Myb-like" evidence="7">
    <location>
        <begin position="89"/>
        <end position="141"/>
    </location>
</feature>
<dbReference type="CDD" id="cd00167">
    <property type="entry name" value="SANT"/>
    <property type="match status" value="1"/>
</dbReference>
<dbReference type="PANTHER" id="PTHR44191:SF4">
    <property type="entry name" value="OS01G0187900 PROTEIN"/>
    <property type="match status" value="1"/>
</dbReference>
<dbReference type="Proteomes" id="UP001229421">
    <property type="component" value="Unassembled WGS sequence"/>
</dbReference>
<dbReference type="GO" id="GO:0005634">
    <property type="term" value="C:nucleus"/>
    <property type="evidence" value="ECO:0007669"/>
    <property type="project" value="UniProtKB-SubCell"/>
</dbReference>
<feature type="compositionally biased region" description="Polar residues" evidence="6">
    <location>
        <begin position="197"/>
        <end position="206"/>
    </location>
</feature>
<keyword evidence="3" id="KW-0238">DNA-binding</keyword>
<dbReference type="Gene3D" id="1.10.10.60">
    <property type="entry name" value="Homeodomain-like"/>
    <property type="match status" value="1"/>
</dbReference>
<protein>
    <submittedName>
        <fullName evidence="9">Uncharacterized protein</fullName>
    </submittedName>
</protein>
<evidence type="ECO:0000256" key="1">
    <source>
        <dbReference type="ARBA" id="ARBA00004123"/>
    </source>
</evidence>
<reference evidence="9" key="1">
    <citation type="journal article" date="2023" name="bioRxiv">
        <title>Improved chromosome-level genome assembly for marigold (Tagetes erecta).</title>
        <authorList>
            <person name="Jiang F."/>
            <person name="Yuan L."/>
            <person name="Wang S."/>
            <person name="Wang H."/>
            <person name="Xu D."/>
            <person name="Wang A."/>
            <person name="Fan W."/>
        </authorList>
    </citation>
    <scope>NUCLEOTIDE SEQUENCE</scope>
    <source>
        <strain evidence="9">WSJ</strain>
        <tissue evidence="9">Leaf</tissue>
    </source>
</reference>
<dbReference type="GO" id="GO:0003677">
    <property type="term" value="F:DNA binding"/>
    <property type="evidence" value="ECO:0007669"/>
    <property type="project" value="UniProtKB-KW"/>
</dbReference>
<name>A0AAD8LAL7_TARER</name>
<dbReference type="FunFam" id="1.10.10.60:FF:000009">
    <property type="entry name" value="transcription factor MYB1R1"/>
    <property type="match status" value="1"/>
</dbReference>
<dbReference type="InterPro" id="IPR009057">
    <property type="entry name" value="Homeodomain-like_sf"/>
</dbReference>
<feature type="region of interest" description="Disordered" evidence="6">
    <location>
        <begin position="56"/>
        <end position="94"/>
    </location>
</feature>
<gene>
    <name evidence="9" type="ORF">QVD17_11088</name>
</gene>
<dbReference type="Pfam" id="PF00249">
    <property type="entry name" value="Myb_DNA-binding"/>
    <property type="match status" value="1"/>
</dbReference>
<evidence type="ECO:0000256" key="3">
    <source>
        <dbReference type="ARBA" id="ARBA00023125"/>
    </source>
</evidence>
<feature type="region of interest" description="Disordered" evidence="6">
    <location>
        <begin position="1"/>
        <end position="22"/>
    </location>
</feature>
<accession>A0AAD8LAL7</accession>
<dbReference type="SMART" id="SM00717">
    <property type="entry name" value="SANT"/>
    <property type="match status" value="1"/>
</dbReference>
<feature type="domain" description="HTH myb-type" evidence="8">
    <location>
        <begin position="89"/>
        <end position="145"/>
    </location>
</feature>
<keyword evidence="10" id="KW-1185">Reference proteome</keyword>
<dbReference type="EMBL" id="JAUHHV010000002">
    <property type="protein sequence ID" value="KAK1434170.1"/>
    <property type="molecule type" value="Genomic_DNA"/>
</dbReference>
<dbReference type="InterPro" id="IPR001005">
    <property type="entry name" value="SANT/Myb"/>
</dbReference>
<dbReference type="NCBIfam" id="TIGR01557">
    <property type="entry name" value="myb_SHAQKYF"/>
    <property type="match status" value="1"/>
</dbReference>
<organism evidence="9 10">
    <name type="scientific">Tagetes erecta</name>
    <name type="common">African marigold</name>
    <dbReference type="NCBI Taxonomy" id="13708"/>
    <lineage>
        <taxon>Eukaryota</taxon>
        <taxon>Viridiplantae</taxon>
        <taxon>Streptophyta</taxon>
        <taxon>Embryophyta</taxon>
        <taxon>Tracheophyta</taxon>
        <taxon>Spermatophyta</taxon>
        <taxon>Magnoliopsida</taxon>
        <taxon>eudicotyledons</taxon>
        <taxon>Gunneridae</taxon>
        <taxon>Pentapetalae</taxon>
        <taxon>asterids</taxon>
        <taxon>campanulids</taxon>
        <taxon>Asterales</taxon>
        <taxon>Asteraceae</taxon>
        <taxon>Asteroideae</taxon>
        <taxon>Heliantheae alliance</taxon>
        <taxon>Tageteae</taxon>
        <taxon>Tagetes</taxon>
    </lineage>
</organism>
<keyword evidence="2" id="KW-0805">Transcription regulation</keyword>
<comment type="caution">
    <text evidence="9">The sequence shown here is derived from an EMBL/GenBank/DDBJ whole genome shotgun (WGS) entry which is preliminary data.</text>
</comment>
<proteinExistence type="predicted"/>